<accession>A0A4Y7QG31</accession>
<feature type="region of interest" description="Disordered" evidence="1">
    <location>
        <begin position="1"/>
        <end position="24"/>
    </location>
</feature>
<feature type="compositionally biased region" description="Polar residues" evidence="1">
    <location>
        <begin position="146"/>
        <end position="158"/>
    </location>
</feature>
<keyword evidence="3" id="KW-1185">Reference proteome</keyword>
<dbReference type="VEuPathDB" id="FungiDB:BD410DRAFT_800434"/>
<proteinExistence type="predicted"/>
<evidence type="ECO:0000256" key="1">
    <source>
        <dbReference type="SAM" id="MobiDB-lite"/>
    </source>
</evidence>
<dbReference type="AlphaFoldDB" id="A0A4Y7QG31"/>
<organism evidence="2 3">
    <name type="scientific">Rickenella mellea</name>
    <dbReference type="NCBI Taxonomy" id="50990"/>
    <lineage>
        <taxon>Eukaryota</taxon>
        <taxon>Fungi</taxon>
        <taxon>Dikarya</taxon>
        <taxon>Basidiomycota</taxon>
        <taxon>Agaricomycotina</taxon>
        <taxon>Agaricomycetes</taxon>
        <taxon>Hymenochaetales</taxon>
        <taxon>Rickenellaceae</taxon>
        <taxon>Rickenella</taxon>
    </lineage>
</organism>
<name>A0A4Y7QG31_9AGAM</name>
<dbReference type="Proteomes" id="UP000294933">
    <property type="component" value="Unassembled WGS sequence"/>
</dbReference>
<feature type="compositionally biased region" description="Basic and acidic residues" evidence="1">
    <location>
        <begin position="59"/>
        <end position="74"/>
    </location>
</feature>
<feature type="region of interest" description="Disordered" evidence="1">
    <location>
        <begin position="59"/>
        <end position="78"/>
    </location>
</feature>
<reference evidence="2 3" key="1">
    <citation type="submission" date="2018-06" db="EMBL/GenBank/DDBJ databases">
        <title>A transcriptomic atlas of mushroom development highlights an independent origin of complex multicellularity.</title>
        <authorList>
            <consortium name="DOE Joint Genome Institute"/>
            <person name="Krizsan K."/>
            <person name="Almasi E."/>
            <person name="Merenyi Z."/>
            <person name="Sahu N."/>
            <person name="Viragh M."/>
            <person name="Koszo T."/>
            <person name="Mondo S."/>
            <person name="Kiss B."/>
            <person name="Balint B."/>
            <person name="Kues U."/>
            <person name="Barry K."/>
            <person name="Hegedus J.C."/>
            <person name="Henrissat B."/>
            <person name="Johnson J."/>
            <person name="Lipzen A."/>
            <person name="Ohm R."/>
            <person name="Nagy I."/>
            <person name="Pangilinan J."/>
            <person name="Yan J."/>
            <person name="Xiong Y."/>
            <person name="Grigoriev I.V."/>
            <person name="Hibbett D.S."/>
            <person name="Nagy L.G."/>
        </authorList>
    </citation>
    <scope>NUCLEOTIDE SEQUENCE [LARGE SCALE GENOMIC DNA]</scope>
    <source>
        <strain evidence="2 3">SZMC22713</strain>
    </source>
</reference>
<evidence type="ECO:0000313" key="3">
    <source>
        <dbReference type="Proteomes" id="UP000294933"/>
    </source>
</evidence>
<feature type="region of interest" description="Disordered" evidence="1">
    <location>
        <begin position="136"/>
        <end position="179"/>
    </location>
</feature>
<protein>
    <submittedName>
        <fullName evidence="2">Uncharacterized protein</fullName>
    </submittedName>
</protein>
<evidence type="ECO:0000313" key="2">
    <source>
        <dbReference type="EMBL" id="TDL26614.1"/>
    </source>
</evidence>
<gene>
    <name evidence="2" type="ORF">BD410DRAFT_800434</name>
</gene>
<dbReference type="EMBL" id="ML170161">
    <property type="protein sequence ID" value="TDL26614.1"/>
    <property type="molecule type" value="Genomic_DNA"/>
</dbReference>
<sequence length="179" mass="20319">MLSLLRDNEMESLPAPNGDNMIGGAGWWRPRDKRTWVETFGQWISTNGLSSVRRETRVVGRAHDEQRGESKVKTPSEYVAGKPAREMSTTARMPMACMEQRCYLLAKVANARNSCRYSLAVTLAVTASRSHLRITARRRSLGPDPSLTSRSTHSNQLRDSPRPSHLVHRTNRRFPTFLR</sequence>